<sequence>MIATNPRLKALRGFDTLGTGRGNQRSRGLQVVRCLTLMSILGAAGCNLPSGPKPGPTVSIAPKMKSDVWEAVASEADLARIRRVATGWSSGLAEARASGAANEIRAEGKLLDPDAGLARPAPTPGSYSCRLVRLGKEGSRGPAFQKFKPFFCYVQVEGDLFTIVKQTGSQRPAGRLWEDDLPTRLIFLGTLALGNEEEARAYGDDPKRDMAGIFERFAPFKWRLVIPYPQNGARLDVFELTPVADQPAG</sequence>
<dbReference type="Pfam" id="PF16233">
    <property type="entry name" value="DUF4893"/>
    <property type="match status" value="1"/>
</dbReference>
<protein>
    <submittedName>
        <fullName evidence="1">DUF4893 domain-containing protein</fullName>
    </submittedName>
</protein>
<gene>
    <name evidence="1" type="ORF">FMM02_07490</name>
</gene>
<name>A0A516ISC3_9SPHN</name>
<organism evidence="1 2">
    <name type="scientific">Sphingomonas xanthus</name>
    <dbReference type="NCBI Taxonomy" id="2594473"/>
    <lineage>
        <taxon>Bacteria</taxon>
        <taxon>Pseudomonadati</taxon>
        <taxon>Pseudomonadota</taxon>
        <taxon>Alphaproteobacteria</taxon>
        <taxon>Sphingomonadales</taxon>
        <taxon>Sphingomonadaceae</taxon>
        <taxon>Sphingomonas</taxon>
    </lineage>
</organism>
<dbReference type="KEGG" id="sxa:FMM02_07490"/>
<reference evidence="1 2" key="1">
    <citation type="submission" date="2019-07" db="EMBL/GenBank/DDBJ databases">
        <title>Sphingomonas AE3 Genome sequencing and assembly.</title>
        <authorList>
            <person name="Kim H."/>
        </authorList>
    </citation>
    <scope>NUCLEOTIDE SEQUENCE [LARGE SCALE GENOMIC DNA]</scope>
    <source>
        <strain evidence="1 2">AE3</strain>
    </source>
</reference>
<accession>A0A516ISC3</accession>
<dbReference type="EMBL" id="CP041659">
    <property type="protein sequence ID" value="QDP19811.1"/>
    <property type="molecule type" value="Genomic_DNA"/>
</dbReference>
<dbReference type="Proteomes" id="UP000321857">
    <property type="component" value="Chromosome"/>
</dbReference>
<dbReference type="AlphaFoldDB" id="A0A516ISC3"/>
<dbReference type="InterPro" id="IPR032609">
    <property type="entry name" value="DUF4893"/>
</dbReference>
<proteinExistence type="predicted"/>
<evidence type="ECO:0000313" key="2">
    <source>
        <dbReference type="Proteomes" id="UP000321857"/>
    </source>
</evidence>
<evidence type="ECO:0000313" key="1">
    <source>
        <dbReference type="EMBL" id="QDP19811.1"/>
    </source>
</evidence>
<dbReference type="OrthoDB" id="9153930at2"/>
<keyword evidence="2" id="KW-1185">Reference proteome</keyword>